<dbReference type="SUPFAM" id="SSF55753">
    <property type="entry name" value="Actin depolymerizing proteins"/>
    <property type="match status" value="1"/>
</dbReference>
<dbReference type="Gene3D" id="3.40.20.10">
    <property type="entry name" value="Severin"/>
    <property type="match status" value="1"/>
</dbReference>
<dbReference type="PANTHER" id="PTHR11913">
    <property type="entry name" value="COFILIN-RELATED"/>
    <property type="match status" value="1"/>
</dbReference>
<evidence type="ECO:0000256" key="5">
    <source>
        <dbReference type="ARBA" id="ARBA00032427"/>
    </source>
</evidence>
<dbReference type="PROSITE" id="PS51263">
    <property type="entry name" value="ADF_H"/>
    <property type="match status" value="1"/>
</dbReference>
<evidence type="ECO:0000256" key="4">
    <source>
        <dbReference type="ARBA" id="ARBA00023203"/>
    </source>
</evidence>
<dbReference type="GO" id="GO:0016363">
    <property type="term" value="C:nuclear matrix"/>
    <property type="evidence" value="ECO:0007669"/>
    <property type="project" value="UniProtKB-SubCell"/>
</dbReference>
<dbReference type="GO" id="GO:0030042">
    <property type="term" value="P:actin filament depolymerization"/>
    <property type="evidence" value="ECO:0007669"/>
    <property type="project" value="InterPro"/>
</dbReference>
<evidence type="ECO:0000256" key="1">
    <source>
        <dbReference type="ARBA" id="ARBA00004109"/>
    </source>
</evidence>
<gene>
    <name evidence="7" type="ORF">BD410DRAFT_769108</name>
</gene>
<dbReference type="Pfam" id="PF00241">
    <property type="entry name" value="Cofilin_ADF"/>
    <property type="match status" value="1"/>
</dbReference>
<evidence type="ECO:0000256" key="3">
    <source>
        <dbReference type="ARBA" id="ARBA00015630"/>
    </source>
</evidence>
<dbReference type="STRING" id="50990.A0A4Y7Q7X8"/>
<dbReference type="EMBL" id="ML170171">
    <property type="protein sequence ID" value="TDL23232.1"/>
    <property type="molecule type" value="Genomic_DNA"/>
</dbReference>
<evidence type="ECO:0000313" key="7">
    <source>
        <dbReference type="EMBL" id="TDL23232.1"/>
    </source>
</evidence>
<comment type="subcellular location">
    <subcellularLocation>
        <location evidence="1">Nucleus matrix</location>
    </subcellularLocation>
</comment>
<dbReference type="InterPro" id="IPR002108">
    <property type="entry name" value="ADF-H"/>
</dbReference>
<dbReference type="InterPro" id="IPR017904">
    <property type="entry name" value="ADF/Cofilin"/>
</dbReference>
<sequence length="186" mass="21023">MTTSAGYHQEVEKALSNLKLSGRSHDHDNTKLKYVIYKLNRADDKFESVEGEMVTGSEYSLVIVDSTAKNTGFSSKDPSKRTNEETDNANRKAYEQFVALLPADECRWALFNFVWVKDGGPRDKIIFISWSPDNSITKQKMAYASSKKALCAKLQVEGLPMIFASDYDEISYEIALKKVDPDTKMQ</sequence>
<dbReference type="AlphaFoldDB" id="A0A4Y7Q7X8"/>
<evidence type="ECO:0000256" key="2">
    <source>
        <dbReference type="ARBA" id="ARBA00006844"/>
    </source>
</evidence>
<evidence type="ECO:0000259" key="6">
    <source>
        <dbReference type="PROSITE" id="PS51263"/>
    </source>
</evidence>
<protein>
    <recommendedName>
        <fullName evidence="3">Cofilin</fullName>
    </recommendedName>
    <alternativeName>
        <fullName evidence="5">Actin-depolymerizing factor 1</fullName>
    </alternativeName>
</protein>
<keyword evidence="8" id="KW-1185">Reference proteome</keyword>
<dbReference type="OrthoDB" id="10249245at2759"/>
<accession>A0A4Y7Q7X8</accession>
<evidence type="ECO:0000313" key="8">
    <source>
        <dbReference type="Proteomes" id="UP000294933"/>
    </source>
</evidence>
<proteinExistence type="inferred from homology"/>
<comment type="similarity">
    <text evidence="2">Belongs to the actin-binding proteins ADF family.</text>
</comment>
<dbReference type="GO" id="GO:0015629">
    <property type="term" value="C:actin cytoskeleton"/>
    <property type="evidence" value="ECO:0007669"/>
    <property type="project" value="InterPro"/>
</dbReference>
<reference evidence="7 8" key="1">
    <citation type="submission" date="2018-06" db="EMBL/GenBank/DDBJ databases">
        <title>A transcriptomic atlas of mushroom development highlights an independent origin of complex multicellularity.</title>
        <authorList>
            <consortium name="DOE Joint Genome Institute"/>
            <person name="Krizsan K."/>
            <person name="Almasi E."/>
            <person name="Merenyi Z."/>
            <person name="Sahu N."/>
            <person name="Viragh M."/>
            <person name="Koszo T."/>
            <person name="Mondo S."/>
            <person name="Kiss B."/>
            <person name="Balint B."/>
            <person name="Kues U."/>
            <person name="Barry K."/>
            <person name="Hegedus J.C."/>
            <person name="Henrissat B."/>
            <person name="Johnson J."/>
            <person name="Lipzen A."/>
            <person name="Ohm R."/>
            <person name="Nagy I."/>
            <person name="Pangilinan J."/>
            <person name="Yan J."/>
            <person name="Xiong Y."/>
            <person name="Grigoriev I.V."/>
            <person name="Hibbett D.S."/>
            <person name="Nagy L.G."/>
        </authorList>
    </citation>
    <scope>NUCLEOTIDE SEQUENCE [LARGE SCALE GENOMIC DNA]</scope>
    <source>
        <strain evidence="7 8">SZMC22713</strain>
    </source>
</reference>
<organism evidence="7 8">
    <name type="scientific">Rickenella mellea</name>
    <dbReference type="NCBI Taxonomy" id="50990"/>
    <lineage>
        <taxon>Eukaryota</taxon>
        <taxon>Fungi</taxon>
        <taxon>Dikarya</taxon>
        <taxon>Basidiomycota</taxon>
        <taxon>Agaricomycotina</taxon>
        <taxon>Agaricomycetes</taxon>
        <taxon>Hymenochaetales</taxon>
        <taxon>Rickenellaceae</taxon>
        <taxon>Rickenella</taxon>
    </lineage>
</organism>
<dbReference type="VEuPathDB" id="FungiDB:BD410DRAFT_769108"/>
<dbReference type="Proteomes" id="UP000294933">
    <property type="component" value="Unassembled WGS sequence"/>
</dbReference>
<dbReference type="SMART" id="SM00102">
    <property type="entry name" value="ADF"/>
    <property type="match status" value="1"/>
</dbReference>
<name>A0A4Y7Q7X8_9AGAM</name>
<dbReference type="InterPro" id="IPR029006">
    <property type="entry name" value="ADF-H/Gelsolin-like_dom_sf"/>
</dbReference>
<dbReference type="PRINTS" id="PR00006">
    <property type="entry name" value="COFILIN"/>
</dbReference>
<feature type="domain" description="ADF-H" evidence="6">
    <location>
        <begin position="33"/>
        <end position="180"/>
    </location>
</feature>
<keyword evidence="4" id="KW-0009">Actin-binding</keyword>
<dbReference type="GO" id="GO:0003779">
    <property type="term" value="F:actin binding"/>
    <property type="evidence" value="ECO:0007669"/>
    <property type="project" value="UniProtKB-KW"/>
</dbReference>